<dbReference type="EMBL" id="FNAN01000011">
    <property type="protein sequence ID" value="SDF58185.1"/>
    <property type="molecule type" value="Genomic_DNA"/>
</dbReference>
<dbReference type="InterPro" id="IPR051906">
    <property type="entry name" value="TolC-like"/>
</dbReference>
<dbReference type="GO" id="GO:0009279">
    <property type="term" value="C:cell outer membrane"/>
    <property type="evidence" value="ECO:0007669"/>
    <property type="project" value="UniProtKB-SubCell"/>
</dbReference>
<dbReference type="RefSeq" id="WP_090153526.1">
    <property type="nucleotide sequence ID" value="NZ_FNAN01000011.1"/>
</dbReference>
<comment type="subcellular location">
    <subcellularLocation>
        <location evidence="1">Cell outer membrane</location>
    </subcellularLocation>
</comment>
<keyword evidence="5" id="KW-0812">Transmembrane</keyword>
<proteinExistence type="inferred from homology"/>
<dbReference type="AlphaFoldDB" id="A0A1G7M8X8"/>
<accession>A0A1G7M8X8</accession>
<dbReference type="GO" id="GO:0015562">
    <property type="term" value="F:efflux transmembrane transporter activity"/>
    <property type="evidence" value="ECO:0007669"/>
    <property type="project" value="InterPro"/>
</dbReference>
<dbReference type="Gene3D" id="1.20.1600.10">
    <property type="entry name" value="Outer membrane efflux proteins (OEP)"/>
    <property type="match status" value="1"/>
</dbReference>
<protein>
    <submittedName>
        <fullName evidence="8">Outer membrane protein TolC</fullName>
    </submittedName>
</protein>
<dbReference type="Pfam" id="PF02321">
    <property type="entry name" value="OEP"/>
    <property type="match status" value="2"/>
</dbReference>
<dbReference type="OrthoDB" id="654853at2"/>
<evidence type="ECO:0000256" key="7">
    <source>
        <dbReference type="ARBA" id="ARBA00023237"/>
    </source>
</evidence>
<keyword evidence="6" id="KW-0472">Membrane</keyword>
<keyword evidence="7" id="KW-0998">Cell outer membrane</keyword>
<evidence type="ECO:0000256" key="3">
    <source>
        <dbReference type="ARBA" id="ARBA00022448"/>
    </source>
</evidence>
<evidence type="ECO:0000256" key="5">
    <source>
        <dbReference type="ARBA" id="ARBA00022692"/>
    </source>
</evidence>
<evidence type="ECO:0000256" key="2">
    <source>
        <dbReference type="ARBA" id="ARBA00007613"/>
    </source>
</evidence>
<keyword evidence="9" id="KW-1185">Reference proteome</keyword>
<evidence type="ECO:0000256" key="4">
    <source>
        <dbReference type="ARBA" id="ARBA00022452"/>
    </source>
</evidence>
<dbReference type="Proteomes" id="UP000198748">
    <property type="component" value="Unassembled WGS sequence"/>
</dbReference>
<keyword evidence="4" id="KW-1134">Transmembrane beta strand</keyword>
<dbReference type="PANTHER" id="PTHR30026:SF20">
    <property type="entry name" value="OUTER MEMBRANE PROTEIN TOLC"/>
    <property type="match status" value="1"/>
</dbReference>
<sequence length="459" mass="51199">MLRLPPALIIFLIIFAFYSAAYAQPLSMEQAVNAAIEKYPTIEAQRAALASFQAGARVLKDNRLPNVRLHDQIDIGTANGLSGSYFSMGMIVPTSGGRRPENRMDLTSGNIALATADWEVYNFGRFKAEDQLVIADIAIGQAGVEREAFLLRQAVVGTYLDVLWRGRILQIESHNLARADTVSKIINNLVSNGIRPGLDSSLASVELSRARLNYYEIDEGLRRAFLQLAMLTGRKVSQLVIDTTFHEQALLEPGLDLQVAAGHPLLRYQASMLSRQQTEVGVIRKTAMPRVSLMTAAWARGTSLDLDNNYGPLGPGFGYSRTNFLVGLAATVNLVDFKRIKSRMQVQQWKIKEADVKLGFERMKLENTLASSDSVMSIMRQALRELPTAIRSAESAYQQRLSLYNNGIENILGLTDAMQLLTKVEKQAVDIQRRAVELRLQRAYATSDFDEFFSFFRRP</sequence>
<dbReference type="SUPFAM" id="SSF56954">
    <property type="entry name" value="Outer membrane efflux proteins (OEP)"/>
    <property type="match status" value="1"/>
</dbReference>
<dbReference type="STRING" id="659014.SAMN04487996_111194"/>
<dbReference type="InterPro" id="IPR003423">
    <property type="entry name" value="OMP_efflux"/>
</dbReference>
<gene>
    <name evidence="8" type="ORF">SAMN04487996_111194</name>
</gene>
<dbReference type="GO" id="GO:1990281">
    <property type="term" value="C:efflux pump complex"/>
    <property type="evidence" value="ECO:0007669"/>
    <property type="project" value="TreeGrafter"/>
</dbReference>
<evidence type="ECO:0000256" key="1">
    <source>
        <dbReference type="ARBA" id="ARBA00004442"/>
    </source>
</evidence>
<evidence type="ECO:0000313" key="9">
    <source>
        <dbReference type="Proteomes" id="UP000198748"/>
    </source>
</evidence>
<dbReference type="PANTHER" id="PTHR30026">
    <property type="entry name" value="OUTER MEMBRANE PROTEIN TOLC"/>
    <property type="match status" value="1"/>
</dbReference>
<dbReference type="GO" id="GO:0015288">
    <property type="term" value="F:porin activity"/>
    <property type="evidence" value="ECO:0007669"/>
    <property type="project" value="TreeGrafter"/>
</dbReference>
<evidence type="ECO:0000256" key="6">
    <source>
        <dbReference type="ARBA" id="ARBA00023136"/>
    </source>
</evidence>
<name>A0A1G7M8X8_9BACT</name>
<evidence type="ECO:0000313" key="8">
    <source>
        <dbReference type="EMBL" id="SDF58185.1"/>
    </source>
</evidence>
<organism evidence="8 9">
    <name type="scientific">Dyadobacter soli</name>
    <dbReference type="NCBI Taxonomy" id="659014"/>
    <lineage>
        <taxon>Bacteria</taxon>
        <taxon>Pseudomonadati</taxon>
        <taxon>Bacteroidota</taxon>
        <taxon>Cytophagia</taxon>
        <taxon>Cytophagales</taxon>
        <taxon>Spirosomataceae</taxon>
        <taxon>Dyadobacter</taxon>
    </lineage>
</organism>
<comment type="similarity">
    <text evidence="2">Belongs to the outer membrane factor (OMF) (TC 1.B.17) family.</text>
</comment>
<reference evidence="9" key="1">
    <citation type="submission" date="2016-10" db="EMBL/GenBank/DDBJ databases">
        <authorList>
            <person name="Varghese N."/>
            <person name="Submissions S."/>
        </authorList>
    </citation>
    <scope>NUCLEOTIDE SEQUENCE [LARGE SCALE GENOMIC DNA]</scope>
    <source>
        <strain evidence="9">DSM 25329</strain>
    </source>
</reference>
<keyword evidence="3" id="KW-0813">Transport</keyword>